<dbReference type="EMBL" id="CP059066">
    <property type="protein sequence ID" value="QSQ07910.1"/>
    <property type="molecule type" value="Genomic_DNA"/>
</dbReference>
<dbReference type="InterPro" id="IPR043519">
    <property type="entry name" value="NT_sf"/>
</dbReference>
<dbReference type="Proteomes" id="UP000662904">
    <property type="component" value="Chromosome"/>
</dbReference>
<evidence type="ECO:0000313" key="2">
    <source>
        <dbReference type="EMBL" id="QSQ07910.1"/>
    </source>
</evidence>
<organism evidence="2 3">
    <name type="scientific">Koleobacter methoxysyntrophicus</name>
    <dbReference type="NCBI Taxonomy" id="2751313"/>
    <lineage>
        <taxon>Bacteria</taxon>
        <taxon>Bacillati</taxon>
        <taxon>Bacillota</taxon>
        <taxon>Clostridia</taxon>
        <taxon>Koleobacterales</taxon>
        <taxon>Koleobacteraceae</taxon>
        <taxon>Koleobacter</taxon>
    </lineage>
</organism>
<protein>
    <recommendedName>
        <fullName evidence="1">Polymerase beta nucleotidyltransferase domain-containing protein</fullName>
    </recommendedName>
</protein>
<dbReference type="Pfam" id="PF18765">
    <property type="entry name" value="Polbeta"/>
    <property type="match status" value="1"/>
</dbReference>
<dbReference type="InterPro" id="IPR041633">
    <property type="entry name" value="Polbeta"/>
</dbReference>
<dbReference type="SUPFAM" id="SSF81301">
    <property type="entry name" value="Nucleotidyltransferase"/>
    <property type="match status" value="1"/>
</dbReference>
<evidence type="ECO:0000313" key="3">
    <source>
        <dbReference type="Proteomes" id="UP000662904"/>
    </source>
</evidence>
<dbReference type="PANTHER" id="PTHR43449:SF1">
    <property type="entry name" value="POLYMERASE BETA NUCLEOTIDYLTRANSFERASE DOMAIN-CONTAINING PROTEIN"/>
    <property type="match status" value="1"/>
</dbReference>
<dbReference type="CDD" id="cd05403">
    <property type="entry name" value="NT_KNTase_like"/>
    <property type="match status" value="1"/>
</dbReference>
<feature type="domain" description="Polymerase beta nucleotidyltransferase" evidence="1">
    <location>
        <begin position="11"/>
        <end position="101"/>
    </location>
</feature>
<sequence length="106" mass="12299">MGMHIKSSVIQKLAEIFSRYSEVEKAVLFGSRARGDFKETSDIDIVIFSKEISDRDFNLLVDEINEIDTVLIFDILHYEKIKRESLKNSIERDGVILYDRKSCPKV</sequence>
<dbReference type="AlphaFoldDB" id="A0A8A0RJU8"/>
<accession>A0A8A0RJU8</accession>
<dbReference type="Gene3D" id="3.30.460.10">
    <property type="entry name" value="Beta Polymerase, domain 2"/>
    <property type="match status" value="1"/>
</dbReference>
<dbReference type="PANTHER" id="PTHR43449">
    <property type="entry name" value="NUCLEOTIDYLTRANSFERASE"/>
    <property type="match status" value="1"/>
</dbReference>
<proteinExistence type="predicted"/>
<name>A0A8A0RJU8_9FIRM</name>
<keyword evidence="3" id="KW-1185">Reference proteome</keyword>
<evidence type="ECO:0000259" key="1">
    <source>
        <dbReference type="Pfam" id="PF18765"/>
    </source>
</evidence>
<dbReference type="KEGG" id="kme:H0A61_00227"/>
<gene>
    <name evidence="2" type="ORF">H0A61_00227</name>
</gene>
<dbReference type="RefSeq" id="WP_206708155.1">
    <property type="nucleotide sequence ID" value="NZ_CP059066.1"/>
</dbReference>
<reference evidence="2" key="1">
    <citation type="submission" date="2020-07" db="EMBL/GenBank/DDBJ databases">
        <title>Koleobacter methoxysyntrophicus gen. nov., sp. nov., a novel anaerobic bacterium isolated from deep subsurface oil field and proposal of Koleobacterales ord. nov. in the phylum Firmicutes.</title>
        <authorList>
            <person name="Sakamoto S."/>
            <person name="Tamaki H."/>
        </authorList>
    </citation>
    <scope>NUCLEOTIDE SEQUENCE</scope>
    <source>
        <strain evidence="2">NRmbB1</strain>
    </source>
</reference>